<name>A0A131YWV2_RHIAP</name>
<dbReference type="InterPro" id="IPR036259">
    <property type="entry name" value="MFS_trans_sf"/>
</dbReference>
<evidence type="ECO:0000256" key="11">
    <source>
        <dbReference type="SAM" id="Phobius"/>
    </source>
</evidence>
<dbReference type="InterPro" id="IPR000109">
    <property type="entry name" value="POT_fam"/>
</dbReference>
<evidence type="ECO:0000256" key="5">
    <source>
        <dbReference type="ARBA" id="ARBA00022856"/>
    </source>
</evidence>
<dbReference type="PANTHER" id="PTHR11654">
    <property type="entry name" value="OLIGOPEPTIDE TRANSPORTER-RELATED"/>
    <property type="match status" value="1"/>
</dbReference>
<dbReference type="CDD" id="cd17347">
    <property type="entry name" value="MFS_SLC15A1_2_like"/>
    <property type="match status" value="1"/>
</dbReference>
<reference evidence="12" key="1">
    <citation type="journal article" date="2016" name="Ticks Tick Borne Dis.">
        <title>De novo assembly and annotation of the salivary gland transcriptome of Rhipicephalus appendiculatus male and female ticks during blood feeding.</title>
        <authorList>
            <person name="de Castro M.H."/>
            <person name="de Klerk D."/>
            <person name="Pienaar R."/>
            <person name="Latif A.A."/>
            <person name="Rees D.J."/>
            <person name="Mans B.J."/>
        </authorList>
    </citation>
    <scope>NUCLEOTIDE SEQUENCE</scope>
    <source>
        <tissue evidence="12">Salivary glands</tissue>
    </source>
</reference>
<feature type="transmembrane region" description="Helical" evidence="11">
    <location>
        <begin position="104"/>
        <end position="127"/>
    </location>
</feature>
<dbReference type="Gene3D" id="1.20.1250.20">
    <property type="entry name" value="MFS general substrate transporter like domains"/>
    <property type="match status" value="2"/>
</dbReference>
<evidence type="ECO:0000256" key="9">
    <source>
        <dbReference type="ARBA" id="ARBA00078114"/>
    </source>
</evidence>
<evidence type="ECO:0000256" key="4">
    <source>
        <dbReference type="ARBA" id="ARBA00022692"/>
    </source>
</evidence>
<evidence type="ECO:0000256" key="7">
    <source>
        <dbReference type="ARBA" id="ARBA00022989"/>
    </source>
</evidence>
<feature type="transmembrane region" description="Helical" evidence="11">
    <location>
        <begin position="362"/>
        <end position="384"/>
    </location>
</feature>
<feature type="transmembrane region" description="Helical" evidence="11">
    <location>
        <begin position="48"/>
        <end position="67"/>
    </location>
</feature>
<feature type="transmembrane region" description="Helical" evidence="11">
    <location>
        <begin position="204"/>
        <end position="225"/>
    </location>
</feature>
<feature type="transmembrane region" description="Helical" evidence="11">
    <location>
        <begin position="624"/>
        <end position="644"/>
    </location>
</feature>
<keyword evidence="6" id="KW-0653">Protein transport</keyword>
<feature type="transmembrane region" description="Helical" evidence="11">
    <location>
        <begin position="134"/>
        <end position="154"/>
    </location>
</feature>
<dbReference type="InterPro" id="IPR018456">
    <property type="entry name" value="PTR2_symporter_CS"/>
</dbReference>
<feature type="transmembrane region" description="Helical" evidence="11">
    <location>
        <begin position="174"/>
        <end position="192"/>
    </location>
</feature>
<evidence type="ECO:0000313" key="12">
    <source>
        <dbReference type="EMBL" id="JAP83032.1"/>
    </source>
</evidence>
<keyword evidence="8 11" id="KW-0472">Membrane</keyword>
<dbReference type="SUPFAM" id="SSF103473">
    <property type="entry name" value="MFS general substrate transporter"/>
    <property type="match status" value="1"/>
</dbReference>
<keyword evidence="5" id="KW-0571">Peptide transport</keyword>
<dbReference type="GO" id="GO:0015031">
    <property type="term" value="P:protein transport"/>
    <property type="evidence" value="ECO:0007669"/>
    <property type="project" value="UniProtKB-KW"/>
</dbReference>
<dbReference type="FunFam" id="1.20.1250.20:FF:000379">
    <property type="entry name" value="Uncharacterized protein, isoform A"/>
    <property type="match status" value="1"/>
</dbReference>
<dbReference type="Pfam" id="PF00854">
    <property type="entry name" value="PTR2"/>
    <property type="match status" value="2"/>
</dbReference>
<evidence type="ECO:0000256" key="10">
    <source>
        <dbReference type="RuleBase" id="RU003755"/>
    </source>
</evidence>
<dbReference type="PROSITE" id="PS01023">
    <property type="entry name" value="PTR2_2"/>
    <property type="match status" value="1"/>
</dbReference>
<comment type="subcellular location">
    <subcellularLocation>
        <location evidence="1 10">Membrane</location>
        <topology evidence="1 10">Multi-pass membrane protein</topology>
    </subcellularLocation>
</comment>
<keyword evidence="3 10" id="KW-0813">Transport</keyword>
<feature type="transmembrane region" description="Helical" evidence="11">
    <location>
        <begin position="329"/>
        <end position="350"/>
    </location>
</feature>
<evidence type="ECO:0000256" key="3">
    <source>
        <dbReference type="ARBA" id="ARBA00022448"/>
    </source>
</evidence>
<protein>
    <recommendedName>
        <fullName evidence="9">Oligopeptide transporter 1</fullName>
    </recommendedName>
</protein>
<keyword evidence="7 11" id="KW-1133">Transmembrane helix</keyword>
<sequence length="700" mass="75853">MPAEQEDMVSDADEDCALLACSTTKEPEPKPYPKAVFFIIGNEFCERFSYYGMRTILTLFLINVLMFEEHTAKSVYHGFVMACYFSPVLGAMIADSYLGKFRTIFYISIVYAVGNITLAVSAVPALVTHTWIPMIGLAVIAFGTGGIKPCVSAFGGDQFMPGQERQLEQFFSLFYLSINAGSLLSTFITPILRVQRCLGQMFCFPLAFGVPAALMVLALVFFMVGKPLYRIVPPAGNVVVRVLQCIWHALSRKMRTTESREHWLDHADDVFEKSLIADIKDVLHVLVLYAPLPVFWALFDQQGSQWTLQANKMDGEILGYQVLPDQMQLVNPLLILVLVPVFSYGVYPMFNRCNLLNRPLQKITVGGLAAAAAFAVAGCLDLALESGAEASSPAGFSRLTFVNTLPCPVQVSGPELELRLGPGMALNEPQVQARATLNVSAAPPCDLAAAQLQATTSAQVILLESNKQAVLPFLVPSSKTPNSHNGQLLVAYTLHESVAAVLFVGDSPGKAYSAAPVLTNAASSFTNATGLPPGRYTTRLLGSGNKELAACDVVVKNGGHYTLAVTQVASTETNCTLHETLRPNSLSMFYQIPQYVLITAGEVMFSVTGLEFSYSQAPSSMKSVLQAAWLLTVAVGNLIVVIIAEARFFTVASSESFMYSGLMTLDMVVFGVMACFYKYIEPAASACEKVPPVSEGDTKM</sequence>
<dbReference type="PROSITE" id="PS01022">
    <property type="entry name" value="PTR2_1"/>
    <property type="match status" value="1"/>
</dbReference>
<dbReference type="GO" id="GO:0022857">
    <property type="term" value="F:transmembrane transporter activity"/>
    <property type="evidence" value="ECO:0007669"/>
    <property type="project" value="InterPro"/>
</dbReference>
<dbReference type="FunFam" id="1.20.1250.20:FF:000049">
    <property type="entry name" value="Solute carrier family 15 member 2"/>
    <property type="match status" value="1"/>
</dbReference>
<feature type="transmembrane region" description="Helical" evidence="11">
    <location>
        <begin position="656"/>
        <end position="677"/>
    </location>
</feature>
<evidence type="ECO:0000256" key="6">
    <source>
        <dbReference type="ARBA" id="ARBA00022927"/>
    </source>
</evidence>
<feature type="transmembrane region" description="Helical" evidence="11">
    <location>
        <begin position="231"/>
        <end position="250"/>
    </location>
</feature>
<feature type="transmembrane region" description="Helical" evidence="11">
    <location>
        <begin position="282"/>
        <end position="299"/>
    </location>
</feature>
<evidence type="ECO:0000256" key="1">
    <source>
        <dbReference type="ARBA" id="ARBA00004141"/>
    </source>
</evidence>
<keyword evidence="4 10" id="KW-0812">Transmembrane</keyword>
<comment type="similarity">
    <text evidence="2 10">Belongs to the major facilitator superfamily. Proton-dependent oligopeptide transporter (POT/PTR) (TC 2.A.17) family.</text>
</comment>
<dbReference type="GO" id="GO:0006857">
    <property type="term" value="P:oligopeptide transport"/>
    <property type="evidence" value="ECO:0007669"/>
    <property type="project" value="InterPro"/>
</dbReference>
<evidence type="ECO:0000256" key="2">
    <source>
        <dbReference type="ARBA" id="ARBA00005982"/>
    </source>
</evidence>
<proteinExistence type="inferred from homology"/>
<feature type="transmembrane region" description="Helical" evidence="11">
    <location>
        <begin position="79"/>
        <end position="98"/>
    </location>
</feature>
<accession>A0A131YWV2</accession>
<evidence type="ECO:0000256" key="8">
    <source>
        <dbReference type="ARBA" id="ARBA00023136"/>
    </source>
</evidence>
<dbReference type="GO" id="GO:0016020">
    <property type="term" value="C:membrane"/>
    <property type="evidence" value="ECO:0007669"/>
    <property type="project" value="UniProtKB-SubCell"/>
</dbReference>
<dbReference type="AlphaFoldDB" id="A0A131YWV2"/>
<feature type="transmembrane region" description="Helical" evidence="11">
    <location>
        <begin position="592"/>
        <end position="612"/>
    </location>
</feature>
<organism evidence="12">
    <name type="scientific">Rhipicephalus appendiculatus</name>
    <name type="common">Brown ear tick</name>
    <dbReference type="NCBI Taxonomy" id="34631"/>
    <lineage>
        <taxon>Eukaryota</taxon>
        <taxon>Metazoa</taxon>
        <taxon>Ecdysozoa</taxon>
        <taxon>Arthropoda</taxon>
        <taxon>Chelicerata</taxon>
        <taxon>Arachnida</taxon>
        <taxon>Acari</taxon>
        <taxon>Parasitiformes</taxon>
        <taxon>Ixodida</taxon>
        <taxon>Ixodoidea</taxon>
        <taxon>Ixodidae</taxon>
        <taxon>Rhipicephalinae</taxon>
        <taxon>Rhipicephalus</taxon>
        <taxon>Rhipicephalus</taxon>
    </lineage>
</organism>
<dbReference type="EMBL" id="GEDV01005525">
    <property type="protein sequence ID" value="JAP83032.1"/>
    <property type="molecule type" value="Transcribed_RNA"/>
</dbReference>